<dbReference type="GeneID" id="75172019"/>
<proteinExistence type="predicted"/>
<evidence type="ECO:0000313" key="8">
    <source>
        <dbReference type="EMBL" id="RXD17377.1"/>
    </source>
</evidence>
<dbReference type="Proteomes" id="UP000288730">
    <property type="component" value="Unassembled WGS sequence"/>
</dbReference>
<dbReference type="EMBL" id="AP022360">
    <property type="protein sequence ID" value="BBU83143.1"/>
    <property type="molecule type" value="Genomic_DNA"/>
</dbReference>
<reference evidence="4" key="5">
    <citation type="submission" date="2019-12" db="EMBL/GenBank/DDBJ databases">
        <authorList>
            <consortium name="NCBI Pathogen Detection Project"/>
        </authorList>
    </citation>
    <scope>NUCLEOTIDE SEQUENCE</scope>
    <source>
        <strain evidence="5">C0382</strain>
        <strain evidence="4">EC00763</strain>
    </source>
</reference>
<evidence type="ECO:0000313" key="1">
    <source>
        <dbReference type="EMBL" id="BBU83143.1"/>
    </source>
</evidence>
<evidence type="ECO:0000313" key="11">
    <source>
        <dbReference type="Proteomes" id="UP000288730"/>
    </source>
</evidence>
<accession>A0A066T1T1</accession>
<dbReference type="Proteomes" id="UP000843571">
    <property type="component" value="Unassembled WGS sequence"/>
</dbReference>
<reference evidence="9" key="8">
    <citation type="journal article" date="2023" name="Microorganisms">
        <title>Comparative Genomic Analysis of ST131 Subclade C2 of ESBL-Producing E. coli Isolates from Patients with Recurrent and Sporadic Urinary Tract Infections.</title>
        <authorList>
            <person name="Jaen-Luchoro D."/>
            <person name="Kahnamouei A."/>
            <person name="Yazdanshenas S."/>
            <person name="Lindblom A."/>
            <person name="Samuelsson E."/>
            <person name="Ahren C."/>
            <person name="Karami N."/>
        </authorList>
    </citation>
    <scope>NUCLEOTIDE SEQUENCE</scope>
    <source>
        <strain evidence="9">S7</strain>
    </source>
</reference>
<name>A0A066T1T1_ECOLX</name>
<dbReference type="EMBL" id="DABCJL010000011">
    <property type="protein sequence ID" value="HAH7770665.1"/>
    <property type="molecule type" value="Genomic_DNA"/>
</dbReference>
<dbReference type="Proteomes" id="UP001285616">
    <property type="component" value="Unassembled WGS sequence"/>
</dbReference>
<evidence type="ECO:0000313" key="4">
    <source>
        <dbReference type="EMBL" id="HAH4524719.1"/>
    </source>
</evidence>
<dbReference type="EMBL" id="AATJOC010000010">
    <property type="protein sequence ID" value="EFM0253686.1"/>
    <property type="molecule type" value="Genomic_DNA"/>
</dbReference>
<reference evidence="3" key="9">
    <citation type="submission" date="2024-02" db="EMBL/GenBank/DDBJ databases">
        <authorList>
            <consortium name="Clinical and Environmental Microbiology Branch: Whole genome sequencing antimicrobial resistance pathogens in the healthcare setting"/>
        </authorList>
    </citation>
    <scope>NUCLEOTIDE SEQUENCE</scope>
    <source>
        <strain evidence="3">1924188</strain>
    </source>
</reference>
<dbReference type="EMBL" id="MTPS01000379">
    <property type="protein sequence ID" value="ONG32105.1"/>
    <property type="molecule type" value="Genomic_DNA"/>
</dbReference>
<evidence type="ECO:0000313" key="13">
    <source>
        <dbReference type="Proteomes" id="UP000527548"/>
    </source>
</evidence>
<evidence type="ECO:0000313" key="12">
    <source>
        <dbReference type="Proteomes" id="UP000467488"/>
    </source>
</evidence>
<reference evidence="2 13" key="3">
    <citation type="submission" date="2018-08" db="EMBL/GenBank/DDBJ databases">
        <authorList>
            <consortium name="GenomeTrakr network: Whole genome sequencing for foodborne pathogen traceback"/>
        </authorList>
    </citation>
    <scope>NUCLEOTIDE SEQUENCE [LARGE SCALE GENOMIC DNA]</scope>
    <source>
        <strain evidence="2 13">AZ-TG73163</strain>
    </source>
</reference>
<evidence type="ECO:0000313" key="3">
    <source>
        <dbReference type="EMBL" id="EMJ5255444.1"/>
    </source>
</evidence>
<evidence type="ECO:0000313" key="7">
    <source>
        <dbReference type="EMBL" id="ONG32105.1"/>
    </source>
</evidence>
<dbReference type="EMBL" id="ABONVU020000015">
    <property type="protein sequence ID" value="EMJ5255444.1"/>
    <property type="molecule type" value="Genomic_DNA"/>
</dbReference>
<reference evidence="4" key="2">
    <citation type="journal article" date="2018" name="Genome Biol.">
        <title>SKESA: strategic k-mer extension for scrupulous assemblies.</title>
        <authorList>
            <person name="Souvorov A."/>
            <person name="Agarwala R."/>
            <person name="Lipman D.J."/>
        </authorList>
    </citation>
    <scope>NUCLEOTIDE SEQUENCE [LARGE SCALE GENOMIC DNA]</scope>
    <source>
        <strain evidence="5">C0382</strain>
        <strain evidence="4">EC00763</strain>
    </source>
</reference>
<dbReference type="EMBL" id="CP107128">
    <property type="protein sequence ID" value="WLM93885.1"/>
    <property type="molecule type" value="Genomic_DNA"/>
</dbReference>
<dbReference type="Proteomes" id="UP001180189">
    <property type="component" value="Chromosome"/>
</dbReference>
<evidence type="ECO:0000313" key="2">
    <source>
        <dbReference type="EMBL" id="EFM0253686.1"/>
    </source>
</evidence>
<dbReference type="AlphaFoldDB" id="A0A066T1T1"/>
<dbReference type="Proteomes" id="UP000655659">
    <property type="component" value="Unassembled WGS sequence"/>
</dbReference>
<organism evidence="7 10">
    <name type="scientific">Escherichia coli</name>
    <dbReference type="NCBI Taxonomy" id="562"/>
    <lineage>
        <taxon>Bacteria</taxon>
        <taxon>Pseudomonadati</taxon>
        <taxon>Pseudomonadota</taxon>
        <taxon>Gammaproteobacteria</taxon>
        <taxon>Enterobacterales</taxon>
        <taxon>Enterobacteriaceae</taxon>
        <taxon>Escherichia</taxon>
    </lineage>
</organism>
<dbReference type="EMBL" id="SCJN01000025">
    <property type="protein sequence ID" value="RXD17377.1"/>
    <property type="molecule type" value="Genomic_DNA"/>
</dbReference>
<evidence type="ECO:0000313" key="6">
    <source>
        <dbReference type="EMBL" id="MBL6202631.1"/>
    </source>
</evidence>
<reference evidence="7 10" key="1">
    <citation type="submission" date="2017-01" db="EMBL/GenBank/DDBJ databases">
        <title>Draft genome sequence of an E. coli strain isolated from human, in Amazon, Brazil.</title>
        <authorList>
            <person name="Moura Q."/>
            <person name="Fernandes M.R."/>
            <person name="Cerdeira L."/>
            <person name="Vianello M."/>
            <person name="Souza T.A."/>
            <person name="Ienne S."/>
            <person name="Lincopan N."/>
        </authorList>
    </citation>
    <scope>NUCLEOTIDE SEQUENCE [LARGE SCALE GENOMIC DNA]</scope>
    <source>
        <strain evidence="7 10">ICBEcBL-II-13</strain>
    </source>
</reference>
<dbReference type="EMBL" id="JAETYU010000005">
    <property type="protein sequence ID" value="MBL6202631.1"/>
    <property type="molecule type" value="Genomic_DNA"/>
</dbReference>
<reference evidence="8 11" key="4">
    <citation type="submission" date="2019-01" db="EMBL/GenBank/DDBJ databases">
        <title>Genomic analysis of febrile catheter-associated UTI E. coli isolates.</title>
        <authorList>
            <person name="Potter R."/>
            <person name="Zou Z."/>
            <person name="Henderson J."/>
            <person name="Dantas G."/>
        </authorList>
    </citation>
    <scope>NUCLEOTIDE SEQUENCE [LARGE SCALE GENOMIC DNA]</scope>
    <source>
        <strain evidence="8 11">29_CAASB</strain>
    </source>
</reference>
<evidence type="ECO:0000313" key="5">
    <source>
        <dbReference type="EMBL" id="HAH7770665.1"/>
    </source>
</evidence>
<dbReference type="EMBL" id="DABBJX010000011">
    <property type="protein sequence ID" value="HAH4524719.1"/>
    <property type="molecule type" value="Genomic_DNA"/>
</dbReference>
<evidence type="ECO:0000313" key="9">
    <source>
        <dbReference type="EMBL" id="WLM93885.1"/>
    </source>
</evidence>
<evidence type="ECO:0000313" key="10">
    <source>
        <dbReference type="Proteomes" id="UP000188967"/>
    </source>
</evidence>
<dbReference type="Proteomes" id="UP000188967">
    <property type="component" value="Unassembled WGS sequence"/>
</dbReference>
<dbReference type="Proteomes" id="UP000527548">
    <property type="component" value="Unassembled WGS sequence"/>
</dbReference>
<protein>
    <submittedName>
        <fullName evidence="7">Uncharacterized protein</fullName>
    </submittedName>
</protein>
<sequence>MLRHIDRITWRNGWHLNGRPAHVAEIRPIFDGRVAAARSVWEKYEEEKAKLREQNLSGAAYEAGCRVLSEALGI</sequence>
<reference evidence="1 12" key="6">
    <citation type="submission" date="2020-01" db="EMBL/GenBank/DDBJ databases">
        <title>Dynamics of blaIMP-6 dissemination in carbapenem resistant Enterobacteriacea isolated from regional surveillance in Osaka, Japan.</title>
        <authorList>
            <person name="Abe R."/>
            <person name="Akeda Y."/>
            <person name="Sugawara Y."/>
            <person name="Yamamoto N."/>
            <person name="Tomono K."/>
            <person name="Takeuchi D."/>
            <person name="Kawahara R."/>
            <person name="Hamada S."/>
        </authorList>
    </citation>
    <scope>NUCLEOTIDE SEQUENCE [LARGE SCALE GENOMIC DNA]</scope>
    <source>
        <strain evidence="1 12">E300</strain>
    </source>
</reference>
<dbReference type="RefSeq" id="WP_000943914.1">
    <property type="nucleotide sequence ID" value="NZ_AP018784.2"/>
</dbReference>
<dbReference type="Proteomes" id="UP000467488">
    <property type="component" value="Chromosome"/>
</dbReference>
<gene>
    <name evidence="7" type="ORF">BXT93_21090</name>
    <name evidence="2" type="ORF">C719_002893</name>
    <name evidence="1" type="ORF">EIMP300_45430</name>
    <name evidence="8" type="ORF">EPS76_05325</name>
    <name evidence="4" type="ORF">GRC73_11950</name>
    <name evidence="5" type="ORF">HIE29_004155</name>
    <name evidence="6" type="ORF">JNA68_05345</name>
    <name evidence="9" type="ORF">OGM49_14115</name>
    <name evidence="3" type="ORF">R8O40_003727</name>
</gene>
<reference evidence="6" key="7">
    <citation type="submission" date="2021-01" db="EMBL/GenBank/DDBJ databases">
        <title>Genomes of Escherichia coli STEC strains from raw meat-based diets for companion animals.</title>
        <authorList>
            <person name="Stevens M.J.A."/>
            <person name="Stephan R."/>
        </authorList>
    </citation>
    <scope>NUCLEOTIDE SEQUENCE</scope>
    <source>
        <strain evidence="6">ATC7-7</strain>
    </source>
</reference>